<evidence type="ECO:0000256" key="1">
    <source>
        <dbReference type="ARBA" id="ARBA00022490"/>
    </source>
</evidence>
<evidence type="ECO:0000256" key="2">
    <source>
        <dbReference type="ARBA" id="ARBA00022679"/>
    </source>
</evidence>
<keyword evidence="3" id="KW-0949">S-adenosyl-L-methionine</keyword>
<keyword evidence="1" id="KW-0963">Cytoplasm</keyword>
<dbReference type="InterPro" id="IPR003699">
    <property type="entry name" value="QueA"/>
</dbReference>
<evidence type="ECO:0000256" key="5">
    <source>
        <dbReference type="SAM" id="MobiDB-lite"/>
    </source>
</evidence>
<dbReference type="Gene3D" id="2.40.10.240">
    <property type="entry name" value="QueA-like"/>
    <property type="match status" value="1"/>
</dbReference>
<dbReference type="Gene3D" id="3.40.1780.10">
    <property type="entry name" value="QueA-like"/>
    <property type="match status" value="1"/>
</dbReference>
<dbReference type="PANTHER" id="PTHR30307">
    <property type="entry name" value="S-ADENOSYLMETHIONINE:TRNA RIBOSYLTRANSFERASE-ISOMERASE"/>
    <property type="match status" value="1"/>
</dbReference>
<dbReference type="GO" id="GO:0051075">
    <property type="term" value="F:S-adenosylmethionine:tRNA ribosyltransferase-isomerase activity"/>
    <property type="evidence" value="ECO:0007669"/>
    <property type="project" value="UniProtKB-EC"/>
</dbReference>
<protein>
    <submittedName>
        <fullName evidence="6">S-adenosylmethionine:tRNA ribosyltransferase-isomerase</fullName>
        <ecNumber evidence="6">2.4.99.17</ecNumber>
    </submittedName>
</protein>
<evidence type="ECO:0000256" key="4">
    <source>
        <dbReference type="ARBA" id="ARBA00022785"/>
    </source>
</evidence>
<evidence type="ECO:0000313" key="7">
    <source>
        <dbReference type="Proteomes" id="UP001235712"/>
    </source>
</evidence>
<dbReference type="InterPro" id="IPR036100">
    <property type="entry name" value="QueA_sf"/>
</dbReference>
<dbReference type="InterPro" id="IPR042118">
    <property type="entry name" value="QueA_dom1"/>
</dbReference>
<gene>
    <name evidence="6" type="ORF">J2S57_002608</name>
</gene>
<dbReference type="PANTHER" id="PTHR30307:SF0">
    <property type="entry name" value="S-ADENOSYLMETHIONINE:TRNA RIBOSYLTRANSFERASE-ISOMERASE"/>
    <property type="match status" value="1"/>
</dbReference>
<accession>A0ABT9P379</accession>
<dbReference type="InterPro" id="IPR042119">
    <property type="entry name" value="QueA_dom2"/>
</dbReference>
<proteinExistence type="predicted"/>
<reference evidence="6 7" key="1">
    <citation type="submission" date="2023-07" db="EMBL/GenBank/DDBJ databases">
        <title>Sequencing the genomes of 1000 actinobacteria strains.</title>
        <authorList>
            <person name="Klenk H.-P."/>
        </authorList>
    </citation>
    <scope>NUCLEOTIDE SEQUENCE [LARGE SCALE GENOMIC DNA]</scope>
    <source>
        <strain evidence="6 7">DSM 44388</strain>
    </source>
</reference>
<dbReference type="Proteomes" id="UP001235712">
    <property type="component" value="Unassembled WGS sequence"/>
</dbReference>
<dbReference type="RefSeq" id="WP_307242136.1">
    <property type="nucleotide sequence ID" value="NZ_JAUSQZ010000001.1"/>
</dbReference>
<evidence type="ECO:0000256" key="3">
    <source>
        <dbReference type="ARBA" id="ARBA00022691"/>
    </source>
</evidence>
<keyword evidence="6" id="KW-0328">Glycosyltransferase</keyword>
<keyword evidence="2 6" id="KW-0808">Transferase</keyword>
<sequence>MSAVTFTPRPNAEATEPAEARGLPRDGVRLLIATPDKLQDSTFHDLTDHLRPGDLLVVNTSATRAGAVDGEHSRFGPVVVHLATELADGAWVVEIRSAPGAADQVRTCEPGDEVRLDGGPVIRLEGPHGPATPEGWVRLWRTQPVRLVLNSLPARPIRYGYLDRPWPLENYQTVFADPGDLGASAEMPSAGRPFTPDLVTRLVSRGVRFAPITLHAGVSSLESGESPPAEPYRVPDSTAELVNWTRRTGGRVVAVGTTVTRALESATGPDGRVRKAQGWTDLVITPDRGVRAVQGLVTGWHDPEASHLLMLEAVAGAGLVQRAYRHAVDAGYLWHEFGDSCLLLP</sequence>
<dbReference type="Pfam" id="PF02547">
    <property type="entry name" value="Queuosine_synth"/>
    <property type="match status" value="1"/>
</dbReference>
<evidence type="ECO:0000313" key="6">
    <source>
        <dbReference type="EMBL" id="MDP9826859.1"/>
    </source>
</evidence>
<dbReference type="SUPFAM" id="SSF111337">
    <property type="entry name" value="QueA-like"/>
    <property type="match status" value="1"/>
</dbReference>
<dbReference type="EMBL" id="JAUSQZ010000001">
    <property type="protein sequence ID" value="MDP9826859.1"/>
    <property type="molecule type" value="Genomic_DNA"/>
</dbReference>
<name>A0ABT9P379_9ACTN</name>
<keyword evidence="7" id="KW-1185">Reference proteome</keyword>
<organism evidence="6 7">
    <name type="scientific">Kineosporia succinea</name>
    <dbReference type="NCBI Taxonomy" id="84632"/>
    <lineage>
        <taxon>Bacteria</taxon>
        <taxon>Bacillati</taxon>
        <taxon>Actinomycetota</taxon>
        <taxon>Actinomycetes</taxon>
        <taxon>Kineosporiales</taxon>
        <taxon>Kineosporiaceae</taxon>
        <taxon>Kineosporia</taxon>
    </lineage>
</organism>
<dbReference type="EC" id="2.4.99.17" evidence="6"/>
<keyword evidence="4" id="KW-0671">Queuosine biosynthesis</keyword>
<feature type="region of interest" description="Disordered" evidence="5">
    <location>
        <begin position="1"/>
        <end position="25"/>
    </location>
</feature>
<comment type="caution">
    <text evidence="6">The sequence shown here is derived from an EMBL/GenBank/DDBJ whole genome shotgun (WGS) entry which is preliminary data.</text>
</comment>